<dbReference type="Proteomes" id="UP000276133">
    <property type="component" value="Unassembled WGS sequence"/>
</dbReference>
<dbReference type="Gene3D" id="3.30.160.60">
    <property type="entry name" value="Classic Zinc Finger"/>
    <property type="match status" value="1"/>
</dbReference>
<feature type="region of interest" description="Disordered" evidence="3">
    <location>
        <begin position="402"/>
        <end position="458"/>
    </location>
</feature>
<protein>
    <submittedName>
        <fullName evidence="5">Tripartite motif-containing 45-like isoform X6</fullName>
    </submittedName>
</protein>
<feature type="domain" description="B box-type" evidence="4">
    <location>
        <begin position="119"/>
        <end position="160"/>
    </location>
</feature>
<dbReference type="SUPFAM" id="SSF57845">
    <property type="entry name" value="B-box zinc-binding domain"/>
    <property type="match status" value="1"/>
</dbReference>
<keyword evidence="6" id="KW-1185">Reference proteome</keyword>
<organism evidence="5 6">
    <name type="scientific">Brachionus plicatilis</name>
    <name type="common">Marine rotifer</name>
    <name type="synonym">Brachionus muelleri</name>
    <dbReference type="NCBI Taxonomy" id="10195"/>
    <lineage>
        <taxon>Eukaryota</taxon>
        <taxon>Metazoa</taxon>
        <taxon>Spiralia</taxon>
        <taxon>Gnathifera</taxon>
        <taxon>Rotifera</taxon>
        <taxon>Eurotatoria</taxon>
        <taxon>Monogononta</taxon>
        <taxon>Pseudotrocha</taxon>
        <taxon>Ploima</taxon>
        <taxon>Brachionidae</taxon>
        <taxon>Brachionus</taxon>
    </lineage>
</organism>
<evidence type="ECO:0000256" key="3">
    <source>
        <dbReference type="SAM" id="MobiDB-lite"/>
    </source>
</evidence>
<dbReference type="SUPFAM" id="SSF57850">
    <property type="entry name" value="RING/U-box"/>
    <property type="match status" value="1"/>
</dbReference>
<dbReference type="CDD" id="cd19757">
    <property type="entry name" value="Bbox1"/>
    <property type="match status" value="1"/>
</dbReference>
<keyword evidence="2" id="KW-0863">Zinc-finger</keyword>
<feature type="domain" description="B box-type" evidence="4">
    <location>
        <begin position="65"/>
        <end position="116"/>
    </location>
</feature>
<dbReference type="InterPro" id="IPR047153">
    <property type="entry name" value="TRIM45/56/19-like"/>
</dbReference>
<dbReference type="Pfam" id="PF00643">
    <property type="entry name" value="zf-B_box"/>
    <property type="match status" value="1"/>
</dbReference>
<name>A0A3M7QVN8_BRAPC</name>
<evidence type="ECO:0000256" key="2">
    <source>
        <dbReference type="PROSITE-ProRule" id="PRU00024"/>
    </source>
</evidence>
<feature type="compositionally biased region" description="Polar residues" evidence="3">
    <location>
        <begin position="425"/>
        <end position="438"/>
    </location>
</feature>
<dbReference type="PANTHER" id="PTHR25462:SF305">
    <property type="entry name" value="RING-TYPE DOMAIN-CONTAINING PROTEIN"/>
    <property type="match status" value="1"/>
</dbReference>
<keyword evidence="2" id="KW-0862">Zinc</keyword>
<gene>
    <name evidence="5" type="ORF">BpHYR1_013889</name>
</gene>
<dbReference type="InterPro" id="IPR000315">
    <property type="entry name" value="Znf_B-box"/>
</dbReference>
<dbReference type="Gene3D" id="3.30.40.10">
    <property type="entry name" value="Zinc/RING finger domain, C3HC4 (zinc finger)"/>
    <property type="match status" value="1"/>
</dbReference>
<dbReference type="GO" id="GO:0005654">
    <property type="term" value="C:nucleoplasm"/>
    <property type="evidence" value="ECO:0007669"/>
    <property type="project" value="TreeGrafter"/>
</dbReference>
<dbReference type="PROSITE" id="PS50119">
    <property type="entry name" value="ZF_BBOX"/>
    <property type="match status" value="2"/>
</dbReference>
<dbReference type="InterPro" id="IPR013083">
    <property type="entry name" value="Znf_RING/FYVE/PHD"/>
</dbReference>
<dbReference type="EMBL" id="REGN01004956">
    <property type="protein sequence ID" value="RNA15402.1"/>
    <property type="molecule type" value="Genomic_DNA"/>
</dbReference>
<dbReference type="AlphaFoldDB" id="A0A3M7QVN8"/>
<evidence type="ECO:0000313" key="5">
    <source>
        <dbReference type="EMBL" id="RNA15402.1"/>
    </source>
</evidence>
<proteinExistence type="predicted"/>
<reference evidence="5 6" key="1">
    <citation type="journal article" date="2018" name="Sci. Rep.">
        <title>Genomic signatures of local adaptation to the degree of environmental predictability in rotifers.</title>
        <authorList>
            <person name="Franch-Gras L."/>
            <person name="Hahn C."/>
            <person name="Garcia-Roger E.M."/>
            <person name="Carmona M.J."/>
            <person name="Serra M."/>
            <person name="Gomez A."/>
        </authorList>
    </citation>
    <scope>NUCLEOTIDE SEQUENCE [LARGE SCALE GENOMIC DNA]</scope>
    <source>
        <strain evidence="5">HYR1</strain>
    </source>
</reference>
<dbReference type="SMART" id="SM00336">
    <property type="entry name" value="BBOX"/>
    <property type="match status" value="2"/>
</dbReference>
<dbReference type="GO" id="GO:0061630">
    <property type="term" value="F:ubiquitin protein ligase activity"/>
    <property type="evidence" value="ECO:0007669"/>
    <property type="project" value="TreeGrafter"/>
</dbReference>
<evidence type="ECO:0000313" key="6">
    <source>
        <dbReference type="Proteomes" id="UP000276133"/>
    </source>
</evidence>
<feature type="non-terminal residue" evidence="5">
    <location>
        <position position="1"/>
    </location>
</feature>
<dbReference type="PANTHER" id="PTHR25462">
    <property type="entry name" value="BONUS, ISOFORM C-RELATED"/>
    <property type="match status" value="1"/>
</dbReference>
<dbReference type="STRING" id="10195.A0A3M7QVN8"/>
<keyword evidence="1" id="KW-0479">Metal-binding</keyword>
<dbReference type="GO" id="GO:0008270">
    <property type="term" value="F:zinc ion binding"/>
    <property type="evidence" value="ECO:0007669"/>
    <property type="project" value="UniProtKB-KW"/>
</dbReference>
<evidence type="ECO:0000256" key="1">
    <source>
        <dbReference type="ARBA" id="ARBA00022723"/>
    </source>
</evidence>
<sequence>LHTFCEECIEQHVSAQRSYKYTDYREFSCPICRKKTVIPTGGVRKLNDNFLISSLNELLLSKKPSKIRECEICKVVHQRDRDATSKCVECQKLMCDSCAHQHQTMKITQNHSIFELENEKDIMCKDHPNEQVRFYCEQCEICVCVPCTFTEHLEHDLVDFKSGIDHHKEAIEENLRKCRQKISDIKNRLDILRQCETRILFTQDEIHSCALSFIEAIRQKETSLVEELKSLYGDETNQYLNKRDELESYLDQLKSTCNLTDMVVNGKDIELLLLKKQLCDKFEEFEEIKLDPIPDNILKKVNFLPGSLLLGTLGDCENVDKSESYRSGIARGISARYSSGDEDETSRDNDYEEVSQAEYTVDKSTQITYRDIRDLMADMIKETEAQTDIRMIHDLATTNRSIFEKKAAPPPSNYSLKTDTKETQTDPQTNPCLSSQSSIDEDSNPNAPVDRNKLGRRVRRHVKPGCSIAVLPSSEIIIIDPEANSLSILDRRGKFRFGMSNSNKPCTEQGNQSNAQQFGQAAFGSLAKLERGIRLMTPQGTLVIKLENPEAPESKPNES</sequence>
<comment type="caution">
    <text evidence="5">The sequence shown here is derived from an EMBL/GenBank/DDBJ whole genome shotgun (WGS) entry which is preliminary data.</text>
</comment>
<dbReference type="OrthoDB" id="342730at2759"/>
<accession>A0A3M7QVN8</accession>
<evidence type="ECO:0000259" key="4">
    <source>
        <dbReference type="PROSITE" id="PS50119"/>
    </source>
</evidence>